<reference evidence="2 3" key="1">
    <citation type="submission" date="2023-06" db="EMBL/GenBank/DDBJ databases">
        <title>Novel species in genus Planococcus.</title>
        <authorList>
            <person name="Ning S."/>
        </authorList>
    </citation>
    <scope>NUCLEOTIDE SEQUENCE [LARGE SCALE GENOMIC DNA]</scope>
    <source>
        <strain evidence="2 3">N028</strain>
    </source>
</reference>
<keyword evidence="1" id="KW-0472">Membrane</keyword>
<evidence type="ECO:0000313" key="3">
    <source>
        <dbReference type="Proteomes" id="UP001172055"/>
    </source>
</evidence>
<proteinExistence type="predicted"/>
<accession>A0ABT8MZK9</accession>
<name>A0ABT8MZK9_9BACL</name>
<gene>
    <name evidence="2" type="ORF">QWY14_03785</name>
</gene>
<dbReference type="EMBL" id="JAUJWV010000001">
    <property type="protein sequence ID" value="MDN7240893.1"/>
    <property type="molecule type" value="Genomic_DNA"/>
</dbReference>
<dbReference type="RefSeq" id="WP_300984572.1">
    <property type="nucleotide sequence ID" value="NZ_CP129236.1"/>
</dbReference>
<sequence>MEKNPVFPIGNEKFNLLVKRAKQKALLKNIAISLCISLLVHWLSYRKLSSFESEK</sequence>
<feature type="transmembrane region" description="Helical" evidence="1">
    <location>
        <begin position="26"/>
        <end position="45"/>
    </location>
</feature>
<keyword evidence="1" id="KW-1133">Transmembrane helix</keyword>
<organism evidence="2 3">
    <name type="scientific">Planococcus shixiaomingii</name>
    <dbReference type="NCBI Taxonomy" id="3058393"/>
    <lineage>
        <taxon>Bacteria</taxon>
        <taxon>Bacillati</taxon>
        <taxon>Bacillota</taxon>
        <taxon>Bacilli</taxon>
        <taxon>Bacillales</taxon>
        <taxon>Caryophanaceae</taxon>
        <taxon>Planococcus</taxon>
    </lineage>
</organism>
<comment type="caution">
    <text evidence="2">The sequence shown here is derived from an EMBL/GenBank/DDBJ whole genome shotgun (WGS) entry which is preliminary data.</text>
</comment>
<dbReference type="Proteomes" id="UP001172055">
    <property type="component" value="Unassembled WGS sequence"/>
</dbReference>
<keyword evidence="1" id="KW-0812">Transmembrane</keyword>
<protein>
    <submittedName>
        <fullName evidence="2">Uncharacterized protein</fullName>
    </submittedName>
</protein>
<evidence type="ECO:0000256" key="1">
    <source>
        <dbReference type="SAM" id="Phobius"/>
    </source>
</evidence>
<keyword evidence="3" id="KW-1185">Reference proteome</keyword>
<evidence type="ECO:0000313" key="2">
    <source>
        <dbReference type="EMBL" id="MDN7240893.1"/>
    </source>
</evidence>